<protein>
    <submittedName>
        <fullName evidence="3">AraC family transcriptional regulator N-terminal domain-containing protein</fullName>
    </submittedName>
</protein>
<evidence type="ECO:0000313" key="4">
    <source>
        <dbReference type="Proteomes" id="UP001221838"/>
    </source>
</evidence>
<gene>
    <name evidence="3" type="ORF">POL68_37205</name>
</gene>
<feature type="region of interest" description="Disordered" evidence="1">
    <location>
        <begin position="42"/>
        <end position="99"/>
    </location>
</feature>
<organism evidence="3 4">
    <name type="scientific">Stigmatella ashevillensis</name>
    <dbReference type="NCBI Taxonomy" id="2995309"/>
    <lineage>
        <taxon>Bacteria</taxon>
        <taxon>Pseudomonadati</taxon>
        <taxon>Myxococcota</taxon>
        <taxon>Myxococcia</taxon>
        <taxon>Myxococcales</taxon>
        <taxon>Cystobacterineae</taxon>
        <taxon>Archangiaceae</taxon>
        <taxon>Stigmatella</taxon>
    </lineage>
</organism>
<evidence type="ECO:0000256" key="1">
    <source>
        <dbReference type="SAM" id="MobiDB-lite"/>
    </source>
</evidence>
<evidence type="ECO:0000313" key="3">
    <source>
        <dbReference type="EMBL" id="MDC0714164.1"/>
    </source>
</evidence>
<dbReference type="Proteomes" id="UP001221838">
    <property type="component" value="Unassembled WGS sequence"/>
</dbReference>
<comment type="caution">
    <text evidence="3">The sequence shown here is derived from an EMBL/GenBank/DDBJ whole genome shotgun (WGS) entry which is preliminary data.</text>
</comment>
<feature type="compositionally biased region" description="Basic and acidic residues" evidence="1">
    <location>
        <begin position="73"/>
        <end position="99"/>
    </location>
</feature>
<proteinExistence type="predicted"/>
<sequence>MQPLPGLRLLLHHRPTAFEASLYEPVVCLILQGRKETTLGDRSLKRRTCRSCSTSNSVGTSRSPHPHGRAHSRSVDRERDPLPPADRAVRRDAAEPHPE</sequence>
<dbReference type="Pfam" id="PF06719">
    <property type="entry name" value="AraC_N"/>
    <property type="match status" value="1"/>
</dbReference>
<accession>A0ABT5DKH0</accession>
<evidence type="ECO:0000259" key="2">
    <source>
        <dbReference type="Pfam" id="PF06719"/>
    </source>
</evidence>
<keyword evidence="4" id="KW-1185">Reference proteome</keyword>
<dbReference type="RefSeq" id="WP_272144727.1">
    <property type="nucleotide sequence ID" value="NZ_JAQNDM010000002.1"/>
</dbReference>
<reference evidence="3 4" key="1">
    <citation type="submission" date="2022-11" db="EMBL/GenBank/DDBJ databases">
        <title>Minimal conservation of predation-associated metabolite biosynthetic gene clusters underscores biosynthetic potential of Myxococcota including descriptions for ten novel species: Archangium lansinium sp. nov., Myxococcus landrumus sp. nov., Nannocystis bai.</title>
        <authorList>
            <person name="Ahearne A."/>
            <person name="Stevens C."/>
            <person name="Dowd S."/>
        </authorList>
    </citation>
    <scope>NUCLEOTIDE SEQUENCE [LARGE SCALE GENOMIC DNA]</scope>
    <source>
        <strain evidence="3 4">NCWAL01</strain>
    </source>
</reference>
<name>A0ABT5DKH0_9BACT</name>
<dbReference type="InterPro" id="IPR009594">
    <property type="entry name" value="Tscrpt_reg_HTH_AraC_N"/>
</dbReference>
<dbReference type="EMBL" id="JAQNDM010000002">
    <property type="protein sequence ID" value="MDC0714164.1"/>
    <property type="molecule type" value="Genomic_DNA"/>
</dbReference>
<feature type="domain" description="Transcription regulator HTH AraC N-terminal" evidence="2">
    <location>
        <begin position="3"/>
        <end position="46"/>
    </location>
</feature>